<keyword evidence="4" id="KW-1185">Reference proteome</keyword>
<dbReference type="EMBL" id="JBIHSN010000002">
    <property type="protein sequence ID" value="MFH0265068.1"/>
    <property type="molecule type" value="Genomic_DNA"/>
</dbReference>
<feature type="domain" description="Aminotransferase class V" evidence="2">
    <location>
        <begin position="29"/>
        <end position="406"/>
    </location>
</feature>
<dbReference type="Pfam" id="PF00266">
    <property type="entry name" value="Aminotran_5"/>
    <property type="match status" value="1"/>
</dbReference>
<accession>A0ABW7IV38</accession>
<proteinExistence type="predicted"/>
<dbReference type="Gene3D" id="3.40.640.10">
    <property type="entry name" value="Type I PLP-dependent aspartate aminotransferase-like (Major domain)"/>
    <property type="match status" value="1"/>
</dbReference>
<dbReference type="SUPFAM" id="SSF53383">
    <property type="entry name" value="PLP-dependent transferases"/>
    <property type="match status" value="1"/>
</dbReference>
<evidence type="ECO:0000259" key="2">
    <source>
        <dbReference type="Pfam" id="PF00266"/>
    </source>
</evidence>
<dbReference type="InterPro" id="IPR011340">
    <property type="entry name" value="Cys_dSase-rel"/>
</dbReference>
<comment type="caution">
    <text evidence="3">The sequence shown here is derived from an EMBL/GenBank/DDBJ whole genome shotgun (WGS) entry which is preliminary data.</text>
</comment>
<dbReference type="InterPro" id="IPR015424">
    <property type="entry name" value="PyrdxlP-dep_Trfase"/>
</dbReference>
<name>A0ABW7IV38_9VIBR</name>
<gene>
    <name evidence="3" type="ORF">ACGRQ9_06100</name>
</gene>
<dbReference type="Gene3D" id="3.90.1150.10">
    <property type="entry name" value="Aspartate Aminotransferase, domain 1"/>
    <property type="match status" value="1"/>
</dbReference>
<reference evidence="3 4" key="1">
    <citation type="submission" date="2024-10" db="EMBL/GenBank/DDBJ databases">
        <authorList>
            <person name="Yibar A."/>
            <person name="Saticioglu I.B."/>
            <person name="Duman M."/>
            <person name="Ajmi N."/>
            <person name="Gurler F."/>
            <person name="Ay H."/>
            <person name="Onuk E."/>
            <person name="Guler S."/>
            <person name="Romalde J.L."/>
        </authorList>
    </citation>
    <scope>NUCLEOTIDE SEQUENCE [LARGE SCALE GENOMIC DNA]</scope>
    <source>
        <strain evidence="3 4">14-MA-B</strain>
    </source>
</reference>
<dbReference type="InterPro" id="IPR015421">
    <property type="entry name" value="PyrdxlP-dep_Trfase_major"/>
</dbReference>
<keyword evidence="1" id="KW-0663">Pyridoxal phosphate</keyword>
<dbReference type="PANTHER" id="PTHR43586:SF21">
    <property type="entry name" value="PYRIDOXAL PHOSPHATE (PLP)-DEPENDENT ASPARTATE AMINOTRANSFERASE SUPERFAMILY"/>
    <property type="match status" value="1"/>
</dbReference>
<dbReference type="InterPro" id="IPR015422">
    <property type="entry name" value="PyrdxlP-dep_Trfase_small"/>
</dbReference>
<dbReference type="InterPro" id="IPR000192">
    <property type="entry name" value="Aminotrans_V_dom"/>
</dbReference>
<dbReference type="PANTHER" id="PTHR43586">
    <property type="entry name" value="CYSTEINE DESULFURASE"/>
    <property type="match status" value="1"/>
</dbReference>
<evidence type="ECO:0000313" key="4">
    <source>
        <dbReference type="Proteomes" id="UP001607151"/>
    </source>
</evidence>
<evidence type="ECO:0000313" key="3">
    <source>
        <dbReference type="EMBL" id="MFH0265068.1"/>
    </source>
</evidence>
<dbReference type="NCBIfam" id="TIGR01976">
    <property type="entry name" value="am_tr_V_VC1184"/>
    <property type="match status" value="1"/>
</dbReference>
<protein>
    <submittedName>
        <fullName evidence="3">Cysteine desulfurase-like protein</fullName>
    </submittedName>
</protein>
<dbReference type="Proteomes" id="UP001607151">
    <property type="component" value="Unassembled WGS sequence"/>
</dbReference>
<evidence type="ECO:0000256" key="1">
    <source>
        <dbReference type="ARBA" id="ARBA00022898"/>
    </source>
</evidence>
<organism evidence="3 4">
    <name type="scientific">Vibrio rumoiensis</name>
    <dbReference type="NCBI Taxonomy" id="76258"/>
    <lineage>
        <taxon>Bacteria</taxon>
        <taxon>Pseudomonadati</taxon>
        <taxon>Pseudomonadota</taxon>
        <taxon>Gammaproteobacteria</taxon>
        <taxon>Vibrionales</taxon>
        <taxon>Vibrionaceae</taxon>
        <taxon>Vibrio</taxon>
    </lineage>
</organism>
<dbReference type="RefSeq" id="WP_394607464.1">
    <property type="nucleotide sequence ID" value="NZ_JBIHSN010000002.1"/>
</dbReference>
<sequence>MPKIKRFDVDTLRQDFPALQQQHQGKPVIFFDGPGGSQVAYRTIQAMQDYLGRYNSNLGGAFFSSQLTTDLMSKARYYAANLLNAELPENIVFGANMSSLTFSFSRTLAKDWQAGDEIIVTRLDHYANVSSWQQAAKDKGCLVHQIDVNPDTCDLDYSQLEALISEKTRLIALTYASNTTGTIVDVKRVVDKAYEVGAQVFVDAVHYAPHHLIDVQSLRCDFLVCSAYKFFGPHIGMMYVHPQWLHRLEPYKVEPATNIGPGRYETGTQNFEALSGMVACIEHLAALGDPEASLRLRLKQSFEYYSDYEQQLSLQFLQQLTQFPEVTCYGHTNLNAIAKRTPTFALKMKGIDSGELAKYLAEQNICVWSGHFYAIGLLEQLQCEEHGGFLRVGLMHYNTQQEIETFFKALRLGIEALS</sequence>